<dbReference type="GO" id="GO:0030139">
    <property type="term" value="C:endocytic vesicle"/>
    <property type="evidence" value="ECO:0007669"/>
    <property type="project" value="TreeGrafter"/>
</dbReference>
<dbReference type="PROSITE" id="PS51205">
    <property type="entry name" value="VPS9"/>
    <property type="match status" value="1"/>
</dbReference>
<dbReference type="STRING" id="312017.Q22NP9"/>
<proteinExistence type="predicted"/>
<feature type="compositionally biased region" description="Acidic residues" evidence="1">
    <location>
        <begin position="160"/>
        <end position="172"/>
    </location>
</feature>
<name>Q22NP9_TETTS</name>
<keyword evidence="4" id="KW-1185">Reference proteome</keyword>
<dbReference type="InterPro" id="IPR037191">
    <property type="entry name" value="VPS9_dom_sf"/>
</dbReference>
<evidence type="ECO:0000256" key="1">
    <source>
        <dbReference type="SAM" id="MobiDB-lite"/>
    </source>
</evidence>
<dbReference type="GO" id="GO:0005829">
    <property type="term" value="C:cytosol"/>
    <property type="evidence" value="ECO:0007669"/>
    <property type="project" value="TreeGrafter"/>
</dbReference>
<dbReference type="PANTHER" id="PTHR23101">
    <property type="entry name" value="RAB GDP/GTP EXCHANGE FACTOR"/>
    <property type="match status" value="1"/>
</dbReference>
<protein>
    <submittedName>
        <fullName evidence="3">Vacuolar sorting protein 9, VPS9 domain protein</fullName>
    </submittedName>
</protein>
<dbReference type="GO" id="GO:0031267">
    <property type="term" value="F:small GTPase binding"/>
    <property type="evidence" value="ECO:0007669"/>
    <property type="project" value="TreeGrafter"/>
</dbReference>
<accession>Q22NP9</accession>
<evidence type="ECO:0000313" key="3">
    <source>
        <dbReference type="EMBL" id="EAR86736.2"/>
    </source>
</evidence>
<dbReference type="GeneID" id="7827073"/>
<dbReference type="Pfam" id="PF02204">
    <property type="entry name" value="VPS9"/>
    <property type="match status" value="1"/>
</dbReference>
<dbReference type="HOGENOM" id="CLU_576849_0_0_1"/>
<dbReference type="Proteomes" id="UP000009168">
    <property type="component" value="Unassembled WGS sequence"/>
</dbReference>
<dbReference type="GO" id="GO:0005085">
    <property type="term" value="F:guanyl-nucleotide exchange factor activity"/>
    <property type="evidence" value="ECO:0007669"/>
    <property type="project" value="InterPro"/>
</dbReference>
<dbReference type="AlphaFoldDB" id="Q22NP9"/>
<evidence type="ECO:0000313" key="4">
    <source>
        <dbReference type="Proteomes" id="UP000009168"/>
    </source>
</evidence>
<feature type="domain" description="VPS9" evidence="2">
    <location>
        <begin position="292"/>
        <end position="446"/>
    </location>
</feature>
<evidence type="ECO:0000259" key="2">
    <source>
        <dbReference type="PROSITE" id="PS51205"/>
    </source>
</evidence>
<dbReference type="InParanoid" id="Q22NP9"/>
<dbReference type="PANTHER" id="PTHR23101:SF25">
    <property type="entry name" value="GTPASE-ACTIVATING PROTEIN AND VPS9 DOMAIN-CONTAINING PROTEIN 1"/>
    <property type="match status" value="1"/>
</dbReference>
<sequence length="446" mass="52276">MMKMYYENISVEQSQALAENGEIQPFYSINVSLAMTVNQITETFLKVAKEKNYITVENDKGQVLVIKRNNVKFKDLLLQCLFPQTLDKSISAIKLQIITNKLQCKRKISIKGLRGNVDENQKFLVDFENMLKLQRKGSFDQDEQELNQGDKTFNQSKQSEEDEIQNQDEDNEASSNPFTLESTANYMFQKILCAQAYGVGKKVSEFIKDFQNNYRNVEESAQLLPKPMEGIIALVNEIVDNLFSDYNYGKSETKSVMPYCKISVEKYVFGKLSQNLQSMYKFKYNNLDLAFEKKQKEIQEKMTIIQIFKFLESKPRYWLIQNEETFDEEFKNNKEIRPYNDAIRELEKIQYVSSPREKLKCTMMMRSMMRAGVIDFHKGREELASMDDELPILIYIILMCNINNLFTELQIVEDFINLDPSIEAEQRFLLNIRMAGKYISDEWVIQ</sequence>
<dbReference type="OrthoDB" id="311766at2759"/>
<gene>
    <name evidence="3" type="ORF">TTHERM_00198000</name>
</gene>
<dbReference type="GO" id="GO:0016192">
    <property type="term" value="P:vesicle-mediated transport"/>
    <property type="evidence" value="ECO:0007669"/>
    <property type="project" value="InterPro"/>
</dbReference>
<dbReference type="InterPro" id="IPR003123">
    <property type="entry name" value="VPS9"/>
</dbReference>
<dbReference type="KEGG" id="tet:TTHERM_00198000"/>
<feature type="compositionally biased region" description="Polar residues" evidence="1">
    <location>
        <begin position="146"/>
        <end position="157"/>
    </location>
</feature>
<dbReference type="Gene3D" id="1.20.1050.80">
    <property type="entry name" value="VPS9 domain"/>
    <property type="match status" value="1"/>
</dbReference>
<feature type="region of interest" description="Disordered" evidence="1">
    <location>
        <begin position="138"/>
        <end position="176"/>
    </location>
</feature>
<dbReference type="eggNOG" id="ENOG502SQX3">
    <property type="taxonomic scope" value="Eukaryota"/>
</dbReference>
<organism evidence="3 4">
    <name type="scientific">Tetrahymena thermophila (strain SB210)</name>
    <dbReference type="NCBI Taxonomy" id="312017"/>
    <lineage>
        <taxon>Eukaryota</taxon>
        <taxon>Sar</taxon>
        <taxon>Alveolata</taxon>
        <taxon>Ciliophora</taxon>
        <taxon>Intramacronucleata</taxon>
        <taxon>Oligohymenophorea</taxon>
        <taxon>Hymenostomatida</taxon>
        <taxon>Tetrahymenina</taxon>
        <taxon>Tetrahymenidae</taxon>
        <taxon>Tetrahymena</taxon>
    </lineage>
</organism>
<dbReference type="RefSeq" id="XP_001006981.2">
    <property type="nucleotide sequence ID" value="XM_001006981.2"/>
</dbReference>
<dbReference type="SUPFAM" id="SSF109993">
    <property type="entry name" value="VPS9 domain"/>
    <property type="match status" value="1"/>
</dbReference>
<reference evidence="4" key="1">
    <citation type="journal article" date="2006" name="PLoS Biol.">
        <title>Macronuclear genome sequence of the ciliate Tetrahymena thermophila, a model eukaryote.</title>
        <authorList>
            <person name="Eisen J.A."/>
            <person name="Coyne R.S."/>
            <person name="Wu M."/>
            <person name="Wu D."/>
            <person name="Thiagarajan M."/>
            <person name="Wortman J.R."/>
            <person name="Badger J.H."/>
            <person name="Ren Q."/>
            <person name="Amedeo P."/>
            <person name="Jones K.M."/>
            <person name="Tallon L.J."/>
            <person name="Delcher A.L."/>
            <person name="Salzberg S.L."/>
            <person name="Silva J.C."/>
            <person name="Haas B.J."/>
            <person name="Majoros W.H."/>
            <person name="Farzad M."/>
            <person name="Carlton J.M."/>
            <person name="Smith R.K. Jr."/>
            <person name="Garg J."/>
            <person name="Pearlman R.E."/>
            <person name="Karrer K.M."/>
            <person name="Sun L."/>
            <person name="Manning G."/>
            <person name="Elde N.C."/>
            <person name="Turkewitz A.P."/>
            <person name="Asai D.J."/>
            <person name="Wilkes D.E."/>
            <person name="Wang Y."/>
            <person name="Cai H."/>
            <person name="Collins K."/>
            <person name="Stewart B.A."/>
            <person name="Lee S.R."/>
            <person name="Wilamowska K."/>
            <person name="Weinberg Z."/>
            <person name="Ruzzo W.L."/>
            <person name="Wloga D."/>
            <person name="Gaertig J."/>
            <person name="Frankel J."/>
            <person name="Tsao C.-C."/>
            <person name="Gorovsky M.A."/>
            <person name="Keeling P.J."/>
            <person name="Waller R.F."/>
            <person name="Patron N.J."/>
            <person name="Cherry J.M."/>
            <person name="Stover N.A."/>
            <person name="Krieger C.J."/>
            <person name="del Toro C."/>
            <person name="Ryder H.F."/>
            <person name="Williamson S.C."/>
            <person name="Barbeau R.A."/>
            <person name="Hamilton E.P."/>
            <person name="Orias E."/>
        </authorList>
    </citation>
    <scope>NUCLEOTIDE SEQUENCE [LARGE SCALE GENOMIC DNA]</scope>
    <source>
        <strain evidence="4">SB210</strain>
    </source>
</reference>
<dbReference type="InterPro" id="IPR045046">
    <property type="entry name" value="Vps9-like"/>
</dbReference>
<dbReference type="EMBL" id="GG662857">
    <property type="protein sequence ID" value="EAR86736.2"/>
    <property type="molecule type" value="Genomic_DNA"/>
</dbReference>